<name>A0A834SNH7_9FABA</name>
<protein>
    <submittedName>
        <fullName evidence="1">Uncharacterized protein</fullName>
    </submittedName>
</protein>
<dbReference type="AlphaFoldDB" id="A0A834SNH7"/>
<gene>
    <name evidence="1" type="ORF">G2W53_039831</name>
</gene>
<dbReference type="Proteomes" id="UP000634136">
    <property type="component" value="Unassembled WGS sequence"/>
</dbReference>
<comment type="caution">
    <text evidence="1">The sequence shown here is derived from an EMBL/GenBank/DDBJ whole genome shotgun (WGS) entry which is preliminary data.</text>
</comment>
<reference evidence="1" key="1">
    <citation type="submission" date="2020-09" db="EMBL/GenBank/DDBJ databases">
        <title>Genome-Enabled Discovery of Anthraquinone Biosynthesis in Senna tora.</title>
        <authorList>
            <person name="Kang S.-H."/>
            <person name="Pandey R.P."/>
            <person name="Lee C.-M."/>
            <person name="Sim J.-S."/>
            <person name="Jeong J.-T."/>
            <person name="Choi B.-S."/>
            <person name="Jung M."/>
            <person name="Ginzburg D."/>
            <person name="Zhao K."/>
            <person name="Won S.Y."/>
            <person name="Oh T.-J."/>
            <person name="Yu Y."/>
            <person name="Kim N.-H."/>
            <person name="Lee O.R."/>
            <person name="Lee T.-H."/>
            <person name="Bashyal P."/>
            <person name="Kim T.-S."/>
            <person name="Lee W.-H."/>
            <person name="Kawkins C."/>
            <person name="Kim C.-K."/>
            <person name="Kim J.S."/>
            <person name="Ahn B.O."/>
            <person name="Rhee S.Y."/>
            <person name="Sohng J.K."/>
        </authorList>
    </citation>
    <scope>NUCLEOTIDE SEQUENCE</scope>
    <source>
        <tissue evidence="1">Leaf</tissue>
    </source>
</reference>
<evidence type="ECO:0000313" key="2">
    <source>
        <dbReference type="Proteomes" id="UP000634136"/>
    </source>
</evidence>
<dbReference type="EMBL" id="JAAIUW010000012">
    <property type="protein sequence ID" value="KAF7807670.1"/>
    <property type="molecule type" value="Genomic_DNA"/>
</dbReference>
<proteinExistence type="predicted"/>
<evidence type="ECO:0000313" key="1">
    <source>
        <dbReference type="EMBL" id="KAF7807670.1"/>
    </source>
</evidence>
<keyword evidence="2" id="KW-1185">Reference proteome</keyword>
<organism evidence="1 2">
    <name type="scientific">Senna tora</name>
    <dbReference type="NCBI Taxonomy" id="362788"/>
    <lineage>
        <taxon>Eukaryota</taxon>
        <taxon>Viridiplantae</taxon>
        <taxon>Streptophyta</taxon>
        <taxon>Embryophyta</taxon>
        <taxon>Tracheophyta</taxon>
        <taxon>Spermatophyta</taxon>
        <taxon>Magnoliopsida</taxon>
        <taxon>eudicotyledons</taxon>
        <taxon>Gunneridae</taxon>
        <taxon>Pentapetalae</taxon>
        <taxon>rosids</taxon>
        <taxon>fabids</taxon>
        <taxon>Fabales</taxon>
        <taxon>Fabaceae</taxon>
        <taxon>Caesalpinioideae</taxon>
        <taxon>Cassia clade</taxon>
        <taxon>Senna</taxon>
    </lineage>
</organism>
<sequence>MDLRWKRSGGWVRFGGGWGRCRQRRGGTVLGEVTGFGKEVVMGWKEIGEAGVTVLGGREYRGRGGFGLVGLGGGEAHGLVEREMVFTVFGVEEEGGSVLVAEKGELVRFWRRLGFEGVAMEVWVVGMKKRG</sequence>
<accession>A0A834SNH7</accession>